<dbReference type="Gene3D" id="2.60.200.60">
    <property type="match status" value="2"/>
</dbReference>
<accession>A0A239FRY1</accession>
<evidence type="ECO:0000256" key="1">
    <source>
        <dbReference type="SAM" id="MobiDB-lite"/>
    </source>
</evidence>
<evidence type="ECO:0000313" key="2">
    <source>
        <dbReference type="EMBL" id="SNS59358.1"/>
    </source>
</evidence>
<dbReference type="Pfam" id="PF05488">
    <property type="entry name" value="PAAR_motif"/>
    <property type="match status" value="2"/>
</dbReference>
<keyword evidence="3" id="KW-1185">Reference proteome</keyword>
<protein>
    <submittedName>
        <fullName evidence="2">Zn-binding Pro-Ala-Ala-Arg (PAAR) domain-containing protein, incolved in TypeVI secretion</fullName>
    </submittedName>
</protein>
<dbReference type="AlphaFoldDB" id="A0A239FRY1"/>
<proteinExistence type="predicted"/>
<sequence>MSGKPAARISDMTACSGHNKNPIVEGSSDVLFDGLGAARLGDKTACDSAISSAVIPNVLINGKPAAVLGSTASHNNNPIVTGSGTVVIGSSHTAAEFIAPAQMATKEGNTSS</sequence>
<reference evidence="3" key="1">
    <citation type="submission" date="2017-06" db="EMBL/GenBank/DDBJ databases">
        <authorList>
            <person name="Varghese N."/>
            <person name="Submissions S."/>
        </authorList>
    </citation>
    <scope>NUCLEOTIDE SEQUENCE [LARGE SCALE GENOMIC DNA]</scope>
    <source>
        <strain evidence="3">CIP 108523</strain>
    </source>
</reference>
<evidence type="ECO:0000313" key="3">
    <source>
        <dbReference type="Proteomes" id="UP000242915"/>
    </source>
</evidence>
<feature type="region of interest" description="Disordered" evidence="1">
    <location>
        <begin position="1"/>
        <end position="21"/>
    </location>
</feature>
<dbReference type="RefSeq" id="WP_010487721.1">
    <property type="nucleotide sequence ID" value="NZ_FZOG01000003.1"/>
</dbReference>
<dbReference type="CDD" id="cd14743">
    <property type="entry name" value="PAAR_CT_1"/>
    <property type="match status" value="1"/>
</dbReference>
<dbReference type="InterPro" id="IPR008727">
    <property type="entry name" value="PAAR_motif"/>
</dbReference>
<gene>
    <name evidence="2" type="ORF">SAMN05216255_2739</name>
</gene>
<dbReference type="EMBL" id="FZOG01000003">
    <property type="protein sequence ID" value="SNS59358.1"/>
    <property type="molecule type" value="Genomic_DNA"/>
</dbReference>
<dbReference type="Proteomes" id="UP000242915">
    <property type="component" value="Unassembled WGS sequence"/>
</dbReference>
<organism evidence="2 3">
    <name type="scientific">Pseudomonas segetis</name>
    <dbReference type="NCBI Taxonomy" id="298908"/>
    <lineage>
        <taxon>Bacteria</taxon>
        <taxon>Pseudomonadati</taxon>
        <taxon>Pseudomonadota</taxon>
        <taxon>Gammaproteobacteria</taxon>
        <taxon>Pseudomonadales</taxon>
        <taxon>Pseudomonadaceae</taxon>
        <taxon>Pseudomonas</taxon>
    </lineage>
</organism>
<name>A0A239FRY1_9PSED</name>